<dbReference type="AlphaFoldDB" id="A0A0R3RXF3"/>
<dbReference type="WBParaSite" id="EEL_0000690001-mRNA-1">
    <property type="protein sequence ID" value="EEL_0000690001-mRNA-1"/>
    <property type="gene ID" value="EEL_0000690001"/>
</dbReference>
<feature type="domain" description="Ground-like" evidence="3">
    <location>
        <begin position="210"/>
        <end position="281"/>
    </location>
</feature>
<proteinExistence type="predicted"/>
<evidence type="ECO:0000256" key="2">
    <source>
        <dbReference type="SAM" id="SignalP"/>
    </source>
</evidence>
<dbReference type="PROSITE" id="PS51257">
    <property type="entry name" value="PROKAR_LIPOPROTEIN"/>
    <property type="match status" value="1"/>
</dbReference>
<reference evidence="5" key="1">
    <citation type="submission" date="2017-02" db="UniProtKB">
        <authorList>
            <consortium name="WormBaseParasite"/>
        </authorList>
    </citation>
    <scope>IDENTIFICATION</scope>
</reference>
<protein>
    <submittedName>
        <fullName evidence="5">Ground-like domain-containing protein</fullName>
    </submittedName>
</protein>
<dbReference type="STRING" id="1147741.A0A0R3RXF3"/>
<name>A0A0R3RXF3_9BILA</name>
<evidence type="ECO:0000313" key="5">
    <source>
        <dbReference type="WBParaSite" id="EEL_0000690001-mRNA-1"/>
    </source>
</evidence>
<dbReference type="Pfam" id="PF04155">
    <property type="entry name" value="Ground-like"/>
    <property type="match status" value="1"/>
</dbReference>
<feature type="region of interest" description="Disordered" evidence="1">
    <location>
        <begin position="137"/>
        <end position="159"/>
    </location>
</feature>
<evidence type="ECO:0000256" key="1">
    <source>
        <dbReference type="SAM" id="MobiDB-lite"/>
    </source>
</evidence>
<dbReference type="InterPro" id="IPR007284">
    <property type="entry name" value="Ground-like_dom"/>
</dbReference>
<keyword evidence="2" id="KW-0732">Signal</keyword>
<organism evidence="4 5">
    <name type="scientific">Elaeophora elaphi</name>
    <dbReference type="NCBI Taxonomy" id="1147741"/>
    <lineage>
        <taxon>Eukaryota</taxon>
        <taxon>Metazoa</taxon>
        <taxon>Ecdysozoa</taxon>
        <taxon>Nematoda</taxon>
        <taxon>Chromadorea</taxon>
        <taxon>Rhabditida</taxon>
        <taxon>Spirurina</taxon>
        <taxon>Spiruromorpha</taxon>
        <taxon>Filarioidea</taxon>
        <taxon>Onchocercidae</taxon>
        <taxon>Elaeophora</taxon>
    </lineage>
</organism>
<accession>A0A0R3RXF3</accession>
<feature type="signal peptide" evidence="2">
    <location>
        <begin position="1"/>
        <end position="20"/>
    </location>
</feature>
<dbReference type="Proteomes" id="UP000050640">
    <property type="component" value="Unplaced"/>
</dbReference>
<evidence type="ECO:0000313" key="4">
    <source>
        <dbReference type="Proteomes" id="UP000050640"/>
    </source>
</evidence>
<keyword evidence="4" id="KW-1185">Reference proteome</keyword>
<feature type="chain" id="PRO_5006447857" evidence="2">
    <location>
        <begin position="21"/>
        <end position="284"/>
    </location>
</feature>
<sequence length="284" mass="29837">MSRRSLVLVVLLEFSVLGHAMLFGSGGGCCCECGIPMPSVCGCPPPPPLPICPPPLPCPPPVCPVCQICSPPPSCPPPPVALCPPPQPVYLPTSNCGCGTADNVVGSYASAKGQKFGPAHDSPYGVARRGAQTAGLTVTRGASPPSVHPHHLLKTGTDSNIQELPSIQSGAEKSDDPTDVDVTHQLSPLLSTATPATERRAHGAVTVSENKCNSAVLRNLIIKNMDHTDPVISKRSIHRAALESVKEDDVDIICSDAGFTYIVSTTEYCEAQKEKVICFVYKKP</sequence>
<evidence type="ECO:0000259" key="3">
    <source>
        <dbReference type="Pfam" id="PF04155"/>
    </source>
</evidence>